<dbReference type="GeneID" id="107267085"/>
<dbReference type="PANTHER" id="PTHR46518">
    <property type="entry name" value="COILED-COIL DOMAIN-CONTAINING PROTEIN 151"/>
    <property type="match status" value="1"/>
</dbReference>
<evidence type="ECO:0000313" key="4">
    <source>
        <dbReference type="RefSeq" id="XP_015593816.1"/>
    </source>
</evidence>
<feature type="coiled-coil region" evidence="1">
    <location>
        <begin position="14"/>
        <end position="140"/>
    </location>
</feature>
<dbReference type="KEGG" id="ccin:107267085"/>
<name>A0AAJ7BTD3_CEPCN</name>
<reference evidence="4" key="1">
    <citation type="submission" date="2025-08" db="UniProtKB">
        <authorList>
            <consortium name="RefSeq"/>
        </authorList>
    </citation>
    <scope>IDENTIFICATION</scope>
</reference>
<sequence>MSDPLLPSSHNSKLNSLNRRILEIKKKIQLSEGQRKATFEECDAKKRENAERIAELKGSAASLRLELVKAKNTDAATERVAGQNEANLGTGRQRLDQVISKLENDNVRLRRKLDLVRYRSEQQQNKLASLLREYEELMMADRSRRRIGKETYDPLKKRIIVLENELHKSSIVQMEADMVRKKYRCVRSGLKSDGAIYASALENLKGSIDEQKREIERLEGVKKEASKLGDVTRAALAREELEALNTSKERDCVILDYRQRVEDRKLELERLERMIFPGTVSTRPLPLPLSLSREELNLDRAREEGIETGGLASTIAKTSTARIGSSAESSGQTNGNSENSTWSLEESFAKLRCVTGVTRRNDLVLDRFLGQRATKERLQAMRTATENEKMLLERRRQQLTAEIEMHKFSETKDADQNLEEAERLTGLIRMERHREERAEAEARRVQALSSLVVRTLYRFAENYLEKNTLSSLSDEEQSEVVVLLEKSIGAMIKRIATATDRTVDAGRFGLEGESTASDKLDSLSIGTCASADGKDSRAGSSRTMRTNEDRSLFPRFPILAPATSAAPTPLSDDDEDIPTRTILKRQAQLLVDTKSRRKPFNFRR</sequence>
<proteinExistence type="predicted"/>
<accession>A0AAJ7BTD3</accession>
<dbReference type="GO" id="GO:0036158">
    <property type="term" value="P:outer dynein arm assembly"/>
    <property type="evidence" value="ECO:0007669"/>
    <property type="project" value="InterPro"/>
</dbReference>
<dbReference type="RefSeq" id="XP_015593816.1">
    <property type="nucleotide sequence ID" value="XM_015738330.2"/>
</dbReference>
<dbReference type="AlphaFoldDB" id="A0AAJ7BTD3"/>
<dbReference type="InterPro" id="IPR033192">
    <property type="entry name" value="ODAD3"/>
</dbReference>
<gene>
    <name evidence="4" type="primary">LOC107267085</name>
</gene>
<organism evidence="3 4">
    <name type="scientific">Cephus cinctus</name>
    <name type="common">Wheat stem sawfly</name>
    <dbReference type="NCBI Taxonomy" id="211228"/>
    <lineage>
        <taxon>Eukaryota</taxon>
        <taxon>Metazoa</taxon>
        <taxon>Ecdysozoa</taxon>
        <taxon>Arthropoda</taxon>
        <taxon>Hexapoda</taxon>
        <taxon>Insecta</taxon>
        <taxon>Pterygota</taxon>
        <taxon>Neoptera</taxon>
        <taxon>Endopterygota</taxon>
        <taxon>Hymenoptera</taxon>
        <taxon>Cephoidea</taxon>
        <taxon>Cephidae</taxon>
        <taxon>Cephus</taxon>
    </lineage>
</organism>
<keyword evidence="1" id="KW-0175">Coiled coil</keyword>
<evidence type="ECO:0000256" key="1">
    <source>
        <dbReference type="SAM" id="Coils"/>
    </source>
</evidence>
<dbReference type="Proteomes" id="UP000694920">
    <property type="component" value="Unplaced"/>
</dbReference>
<keyword evidence="3" id="KW-1185">Reference proteome</keyword>
<dbReference type="PANTHER" id="PTHR46518:SF1">
    <property type="entry name" value="OUTER DYNEIN ARM-DOCKING COMPLEX SUBUNIT 3"/>
    <property type="match status" value="1"/>
</dbReference>
<dbReference type="GO" id="GO:0036064">
    <property type="term" value="C:ciliary basal body"/>
    <property type="evidence" value="ECO:0007669"/>
    <property type="project" value="TreeGrafter"/>
</dbReference>
<feature type="region of interest" description="Disordered" evidence="2">
    <location>
        <begin position="317"/>
        <end position="340"/>
    </location>
</feature>
<evidence type="ECO:0000256" key="2">
    <source>
        <dbReference type="SAM" id="MobiDB-lite"/>
    </source>
</evidence>
<dbReference type="GO" id="GO:0003341">
    <property type="term" value="P:cilium movement"/>
    <property type="evidence" value="ECO:0007669"/>
    <property type="project" value="InterPro"/>
</dbReference>
<dbReference type="GO" id="GO:0097542">
    <property type="term" value="C:ciliary tip"/>
    <property type="evidence" value="ECO:0007669"/>
    <property type="project" value="TreeGrafter"/>
</dbReference>
<dbReference type="GO" id="GO:0035253">
    <property type="term" value="C:ciliary rootlet"/>
    <property type="evidence" value="ECO:0007669"/>
    <property type="project" value="TreeGrafter"/>
</dbReference>
<dbReference type="CTD" id="39345"/>
<feature type="coiled-coil region" evidence="1">
    <location>
        <begin position="201"/>
        <end position="228"/>
    </location>
</feature>
<feature type="coiled-coil region" evidence="1">
    <location>
        <begin position="375"/>
        <end position="402"/>
    </location>
</feature>
<evidence type="ECO:0000313" key="3">
    <source>
        <dbReference type="Proteomes" id="UP000694920"/>
    </source>
</evidence>
<protein>
    <submittedName>
        <fullName evidence="4">Myosin heavy chain, striated muscle</fullName>
    </submittedName>
</protein>